<feature type="compositionally biased region" description="Low complexity" evidence="1">
    <location>
        <begin position="534"/>
        <end position="551"/>
    </location>
</feature>
<dbReference type="GeneID" id="112543405"/>
<feature type="region of interest" description="Disordered" evidence="1">
    <location>
        <begin position="160"/>
        <end position="182"/>
    </location>
</feature>
<evidence type="ECO:0000313" key="2">
    <source>
        <dbReference type="Proteomes" id="UP000695026"/>
    </source>
</evidence>
<organism evidence="2 3">
    <name type="scientific">Python bivittatus</name>
    <name type="common">Burmese python</name>
    <name type="synonym">Python molurus bivittatus</name>
    <dbReference type="NCBI Taxonomy" id="176946"/>
    <lineage>
        <taxon>Eukaryota</taxon>
        <taxon>Metazoa</taxon>
        <taxon>Chordata</taxon>
        <taxon>Craniata</taxon>
        <taxon>Vertebrata</taxon>
        <taxon>Euteleostomi</taxon>
        <taxon>Lepidosauria</taxon>
        <taxon>Squamata</taxon>
        <taxon>Bifurcata</taxon>
        <taxon>Unidentata</taxon>
        <taxon>Episquamata</taxon>
        <taxon>Toxicofera</taxon>
        <taxon>Serpentes</taxon>
        <taxon>Henophidia</taxon>
        <taxon>Pythonidae</taxon>
        <taxon>Python</taxon>
    </lineage>
</organism>
<feature type="compositionally biased region" description="Polar residues" evidence="1">
    <location>
        <begin position="46"/>
        <end position="64"/>
    </location>
</feature>
<dbReference type="KEGG" id="pbi:112543405"/>
<accession>A0A9F5JAF3</accession>
<sequence length="701" mass="78409">MESRKYSGYLADDESFRRPQDRNAHASSRRSPCDWRSLLRPPSRCQFRNQRSPTSTGTFNNFSRGDQGKRKHYQSSSSSSNGRPSHLANEFSEFVDFLADEEVLDSLQLIVEDAVRKLRDMTTQSGDPVFDIQEDSRSSVDSESWTYSYSSMHSQIKYQTTTTSSSDDDQEKRFTSGGESKSGGKICLLDKYVARLPKDGKKAVRELSGGLHAETFSEQSGDSYFFWQEHLHVWAKLAKSMEQPRRDYFAKLKKALPQESFSLESLHKEITSVLKRPTPRCIPLYYATQEPFHALDFLEENKILVALQDIINQAVLKVLEATMTGGIPFIDLFDERSYLWESSEEEEGSGSESGSGEETSEEGDAPEEPPPKPKYVPPPLPKPKQKKLDASQTETETTKSTILTRDIITPKDIKRARLQARPLPKQSIIDFLIENAAKMILYKYNYETLLSEKLGFISVPVTKVLLEIMFGYKKVRGSGIRLSSQIDWTKVYEEVYKKRPPKPKVPKPDKKKGGDKKKKKPGEKTKTDEKKTTLLKPTGVPKGKVVVMKLPGEQDTKSHKTEGLTSITEQGEPDIFEIVPPQFPTDTEPDQVSADEYGFTQPSSSRPSAIGSPDSVKASTVTVENPRKFEDAPGSPSAAGTPRHSHSSRKANIAPQSNRGSTGLLPEVESTSQLPEAQLKKSFSHKSSFGGEGSKTVLPKI</sequence>
<feature type="compositionally biased region" description="Acidic residues" evidence="1">
    <location>
        <begin position="358"/>
        <end position="367"/>
    </location>
</feature>
<feature type="compositionally biased region" description="Basic and acidic residues" evidence="1">
    <location>
        <begin position="552"/>
        <end position="562"/>
    </location>
</feature>
<feature type="region of interest" description="Disordered" evidence="1">
    <location>
        <begin position="341"/>
        <end position="401"/>
    </location>
</feature>
<dbReference type="RefSeq" id="XP_025033463.1">
    <property type="nucleotide sequence ID" value="XM_025177695.1"/>
</dbReference>
<name>A0A9F5JAF3_PYTBI</name>
<dbReference type="PANTHER" id="PTHR36861:SF1">
    <property type="entry name" value="COILED-COIL DOMAIN-CONTAINING PROTEIN 116"/>
    <property type="match status" value="1"/>
</dbReference>
<dbReference type="Pfam" id="PF15774">
    <property type="entry name" value="DUF4702"/>
    <property type="match status" value="2"/>
</dbReference>
<feature type="compositionally biased region" description="Basic and acidic residues" evidence="1">
    <location>
        <begin position="522"/>
        <end position="532"/>
    </location>
</feature>
<evidence type="ECO:0000256" key="1">
    <source>
        <dbReference type="SAM" id="MobiDB-lite"/>
    </source>
</evidence>
<proteinExistence type="predicted"/>
<dbReference type="Proteomes" id="UP000695026">
    <property type="component" value="Unplaced"/>
</dbReference>
<feature type="region of interest" description="Disordered" evidence="1">
    <location>
        <begin position="1"/>
        <end position="85"/>
    </location>
</feature>
<dbReference type="PANTHER" id="PTHR36861">
    <property type="entry name" value="COILED-COIL DOMAIN-CONTAINING PROTEIN 116"/>
    <property type="match status" value="1"/>
</dbReference>
<reference evidence="3" key="1">
    <citation type="submission" date="2025-08" db="UniProtKB">
        <authorList>
            <consortium name="RefSeq"/>
        </authorList>
    </citation>
    <scope>IDENTIFICATION</scope>
    <source>
        <tissue evidence="3">Liver</tissue>
    </source>
</reference>
<feature type="region of interest" description="Disordered" evidence="1">
    <location>
        <begin position="499"/>
        <end position="701"/>
    </location>
</feature>
<evidence type="ECO:0000313" key="3">
    <source>
        <dbReference type="RefSeq" id="XP_025033463.1"/>
    </source>
</evidence>
<dbReference type="OrthoDB" id="9837963at2759"/>
<dbReference type="AlphaFoldDB" id="A0A9F5JAF3"/>
<protein>
    <submittedName>
        <fullName evidence="3">Coiled-coil domain-containing protein 116</fullName>
    </submittedName>
</protein>
<keyword evidence="2" id="KW-1185">Reference proteome</keyword>
<feature type="compositionally biased region" description="Basic and acidic residues" evidence="1">
    <location>
        <begin position="14"/>
        <end position="24"/>
    </location>
</feature>
<feature type="compositionally biased region" description="Pro residues" evidence="1">
    <location>
        <begin position="372"/>
        <end position="382"/>
    </location>
</feature>
<dbReference type="CTD" id="164592"/>
<gene>
    <name evidence="3" type="primary">CCDC116</name>
</gene>
<dbReference type="InterPro" id="IPR031532">
    <property type="entry name" value="DUF4702"/>
</dbReference>
<dbReference type="OMA" id="PCHSLYT"/>